<dbReference type="InterPro" id="IPR016087">
    <property type="entry name" value="Chalcone_isomerase"/>
</dbReference>
<gene>
    <name evidence="3" type="ORF">SAMN04488540_102401</name>
</gene>
<dbReference type="EMBL" id="FNEM01000002">
    <property type="protein sequence ID" value="SDI68200.1"/>
    <property type="molecule type" value="Genomic_DNA"/>
</dbReference>
<dbReference type="InterPro" id="IPR016088">
    <property type="entry name" value="Chalcone_isomerase_3-sand"/>
</dbReference>
<organism evidence="3 4">
    <name type="scientific">Ferrimonas sediminum</name>
    <dbReference type="NCBI Taxonomy" id="718193"/>
    <lineage>
        <taxon>Bacteria</taxon>
        <taxon>Pseudomonadati</taxon>
        <taxon>Pseudomonadota</taxon>
        <taxon>Gammaproteobacteria</taxon>
        <taxon>Alteromonadales</taxon>
        <taxon>Ferrimonadaceae</taxon>
        <taxon>Ferrimonas</taxon>
    </lineage>
</organism>
<sequence>MRKLLTAVLPLSLCLSAPGWALTVADVNIDDTLNIQGIEMPHRGAGIRKKFFMKLYVSSLYNQDSLPAQELMEGKSAAAIQLDIISSMITSEKMTASMEEGFEQSAGDRLPQIQDKVDQFTAAFSEPVQEGDRFRIVSLPEKGVELRKNGKSLVAIEGETFRQVLLGIWLGDDPLDDDLKEAMLGE</sequence>
<dbReference type="InterPro" id="IPR036298">
    <property type="entry name" value="Chalcone_isomerase_sf"/>
</dbReference>
<dbReference type="OrthoDB" id="270742at2"/>
<evidence type="ECO:0000313" key="4">
    <source>
        <dbReference type="Proteomes" id="UP000199527"/>
    </source>
</evidence>
<protein>
    <submittedName>
        <fullName evidence="3">Chalcone isomerase-like</fullName>
    </submittedName>
</protein>
<keyword evidence="3" id="KW-0413">Isomerase</keyword>
<evidence type="ECO:0000259" key="2">
    <source>
        <dbReference type="Pfam" id="PF16036"/>
    </source>
</evidence>
<dbReference type="Gene3D" id="3.50.70.10">
    <property type="match status" value="1"/>
</dbReference>
<dbReference type="GO" id="GO:0016872">
    <property type="term" value="F:intramolecular lyase activity"/>
    <property type="evidence" value="ECO:0007669"/>
    <property type="project" value="InterPro"/>
</dbReference>
<evidence type="ECO:0000256" key="1">
    <source>
        <dbReference type="SAM" id="SignalP"/>
    </source>
</evidence>
<accession>A0A1G8MLJ4</accession>
<feature type="domain" description="Chalcone isomerase" evidence="2">
    <location>
        <begin position="22"/>
        <end position="185"/>
    </location>
</feature>
<reference evidence="4" key="1">
    <citation type="submission" date="2016-10" db="EMBL/GenBank/DDBJ databases">
        <authorList>
            <person name="Varghese N."/>
            <person name="Submissions S."/>
        </authorList>
    </citation>
    <scope>NUCLEOTIDE SEQUENCE [LARGE SCALE GENOMIC DNA]</scope>
    <source>
        <strain evidence="4">DSM 23317</strain>
    </source>
</reference>
<name>A0A1G8MLJ4_9GAMM</name>
<keyword evidence="1" id="KW-0732">Signal</keyword>
<dbReference type="Proteomes" id="UP000199527">
    <property type="component" value="Unassembled WGS sequence"/>
</dbReference>
<evidence type="ECO:0000313" key="3">
    <source>
        <dbReference type="EMBL" id="SDI68200.1"/>
    </source>
</evidence>
<feature type="signal peptide" evidence="1">
    <location>
        <begin position="1"/>
        <end position="21"/>
    </location>
</feature>
<dbReference type="Pfam" id="PF16036">
    <property type="entry name" value="Chalcone_3"/>
    <property type="match status" value="1"/>
</dbReference>
<dbReference type="SUPFAM" id="SSF54626">
    <property type="entry name" value="Chalcone isomerase"/>
    <property type="match status" value="1"/>
</dbReference>
<dbReference type="RefSeq" id="WP_090362566.1">
    <property type="nucleotide sequence ID" value="NZ_FNEM01000002.1"/>
</dbReference>
<keyword evidence="4" id="KW-1185">Reference proteome</keyword>
<dbReference type="AlphaFoldDB" id="A0A1G8MLJ4"/>
<proteinExistence type="predicted"/>
<feature type="chain" id="PRO_5011546313" evidence="1">
    <location>
        <begin position="22"/>
        <end position="186"/>
    </location>
</feature>